<dbReference type="Pfam" id="PF00296">
    <property type="entry name" value="Bac_luciferase"/>
    <property type="match status" value="1"/>
</dbReference>
<comment type="similarity">
    <text evidence="1">To bacterial alkanal monooxygenase alpha and beta chains.</text>
</comment>
<dbReference type="OrthoDB" id="9780518at2"/>
<dbReference type="EMBL" id="JQGC01000007">
    <property type="protein sequence ID" value="KFL31345.1"/>
    <property type="molecule type" value="Genomic_DNA"/>
</dbReference>
<dbReference type="InterPro" id="IPR011251">
    <property type="entry name" value="Luciferase-like_dom"/>
</dbReference>
<organism evidence="3 4">
    <name type="scientific">Devosia riboflavina</name>
    <dbReference type="NCBI Taxonomy" id="46914"/>
    <lineage>
        <taxon>Bacteria</taxon>
        <taxon>Pseudomonadati</taxon>
        <taxon>Pseudomonadota</taxon>
        <taxon>Alphaproteobacteria</taxon>
        <taxon>Hyphomicrobiales</taxon>
        <taxon>Devosiaceae</taxon>
        <taxon>Devosia</taxon>
    </lineage>
</organism>
<dbReference type="SUPFAM" id="SSF51679">
    <property type="entry name" value="Bacterial luciferase-like"/>
    <property type="match status" value="1"/>
</dbReference>
<keyword evidence="3" id="KW-0503">Monooxygenase</keyword>
<dbReference type="Gene3D" id="3.20.20.30">
    <property type="entry name" value="Luciferase-like domain"/>
    <property type="match status" value="1"/>
</dbReference>
<gene>
    <name evidence="3" type="ORF">JP75_10725</name>
</gene>
<evidence type="ECO:0000313" key="4">
    <source>
        <dbReference type="Proteomes" id="UP000028981"/>
    </source>
</evidence>
<dbReference type="RefSeq" id="WP_035082426.1">
    <property type="nucleotide sequence ID" value="NZ_JQGC01000007.1"/>
</dbReference>
<evidence type="ECO:0000259" key="2">
    <source>
        <dbReference type="Pfam" id="PF00296"/>
    </source>
</evidence>
<dbReference type="InterPro" id="IPR050766">
    <property type="entry name" value="Bact_Lucif_Oxidored"/>
</dbReference>
<keyword evidence="3" id="KW-0560">Oxidoreductase</keyword>
<dbReference type="InterPro" id="IPR019949">
    <property type="entry name" value="CmoO-like"/>
</dbReference>
<dbReference type="AlphaFoldDB" id="A0A087M392"/>
<feature type="domain" description="Luciferase-like" evidence="2">
    <location>
        <begin position="16"/>
        <end position="301"/>
    </location>
</feature>
<dbReference type="PANTHER" id="PTHR30137">
    <property type="entry name" value="LUCIFERASE-LIKE MONOOXYGENASE"/>
    <property type="match status" value="1"/>
</dbReference>
<dbReference type="GO" id="GO:0004497">
    <property type="term" value="F:monooxygenase activity"/>
    <property type="evidence" value="ECO:0007669"/>
    <property type="project" value="UniProtKB-KW"/>
</dbReference>
<dbReference type="STRING" id="46914.JP75_10725"/>
<dbReference type="PANTHER" id="PTHR30137:SF20">
    <property type="entry name" value="N-ACETYL-S-ALKYLCYSTEINE MONOOXYGENASE"/>
    <property type="match status" value="1"/>
</dbReference>
<accession>A0A087M392</accession>
<dbReference type="InterPro" id="IPR036661">
    <property type="entry name" value="Luciferase-like_sf"/>
</dbReference>
<evidence type="ECO:0000313" key="3">
    <source>
        <dbReference type="EMBL" id="KFL31345.1"/>
    </source>
</evidence>
<reference evidence="3 4" key="1">
    <citation type="submission" date="2014-08" db="EMBL/GenBank/DDBJ databases">
        <authorList>
            <person name="Hassan Y.I."/>
            <person name="Lepp D."/>
            <person name="Zhou T."/>
        </authorList>
    </citation>
    <scope>NUCLEOTIDE SEQUENCE [LARGE SCALE GENOMIC DNA]</scope>
    <source>
        <strain evidence="3 4">IFO13584</strain>
    </source>
</reference>
<dbReference type="GO" id="GO:0016705">
    <property type="term" value="F:oxidoreductase activity, acting on paired donors, with incorporation or reduction of molecular oxygen"/>
    <property type="evidence" value="ECO:0007669"/>
    <property type="project" value="InterPro"/>
</dbReference>
<comment type="caution">
    <text evidence="3">The sequence shown here is derived from an EMBL/GenBank/DDBJ whole genome shotgun (WGS) entry which is preliminary data.</text>
</comment>
<dbReference type="Proteomes" id="UP000028981">
    <property type="component" value="Unassembled WGS sequence"/>
</dbReference>
<name>A0A087M392_9HYPH</name>
<evidence type="ECO:0000256" key="1">
    <source>
        <dbReference type="ARBA" id="ARBA00007789"/>
    </source>
</evidence>
<proteinExistence type="predicted"/>
<dbReference type="GO" id="GO:0005829">
    <property type="term" value="C:cytosol"/>
    <property type="evidence" value="ECO:0007669"/>
    <property type="project" value="TreeGrafter"/>
</dbReference>
<dbReference type="NCBIfam" id="TIGR03558">
    <property type="entry name" value="oxido_grp_1"/>
    <property type="match status" value="1"/>
</dbReference>
<keyword evidence="4" id="KW-1185">Reference proteome</keyword>
<protein>
    <submittedName>
        <fullName evidence="3">Alkane 1-monooxygenase</fullName>
    </submittedName>
</protein>
<sequence length="342" mass="36013">MSYRLSLLDKSPIAKGESATTALRRTIAFAQRAEVLGYERFWVAEHHNTPELASSSPEILIAALASATKTIRVGSGGVMLQHYSPYRIAENFNLLENLAPGRIDVGIGKAPGGLPLSTRALQAGRSAENRPDFAAQLRELDAYLGAGKDTRTEGLAATPATTAESEKFLLGASVESATLAAELGWHFVFARHLNGDDVALASAISTYRDLAHRTPIVALAAIVSADGDKARETAEAFTPYRVTIPGGQSVTVGSEAQAAEYARQAGVTDYTVEKRKANVLAGTGHDIIAATDALARQYGVDEFILDLANPGNSRLDAIELIASAQTKSVASARPATPTALSA</sequence>